<sequence>MSELTDYRDEIRACLEREDLALDRIRDTDDYVVRGRSRPAFWYEPVFTLPVELLAEYLDKMSEQYGMPEALSLTKIHAVEYLTTDHGEGLNATTALGFRRTKSGEVEFFLDQDPPA</sequence>
<keyword evidence="2" id="KW-1185">Reference proteome</keyword>
<comment type="caution">
    <text evidence="1">The sequence shown here is derived from an EMBL/GenBank/DDBJ whole genome shotgun (WGS) entry which is preliminary data.</text>
</comment>
<gene>
    <name evidence="1" type="ORF">GPZ80_14270</name>
</gene>
<proteinExistence type="predicted"/>
<organism evidence="1 2">
    <name type="scientific">Actinokineospora xionganensis</name>
    <dbReference type="NCBI Taxonomy" id="2684470"/>
    <lineage>
        <taxon>Bacteria</taxon>
        <taxon>Bacillati</taxon>
        <taxon>Actinomycetota</taxon>
        <taxon>Actinomycetes</taxon>
        <taxon>Pseudonocardiales</taxon>
        <taxon>Pseudonocardiaceae</taxon>
        <taxon>Actinokineospora</taxon>
    </lineage>
</organism>
<reference evidence="1 2" key="1">
    <citation type="submission" date="2020-06" db="EMBL/GenBank/DDBJ databases">
        <title>Actinokineospora xiongansis sp. nov., isolated from soil of Baiyangdian.</title>
        <authorList>
            <person name="Zhang X."/>
        </authorList>
    </citation>
    <scope>NUCLEOTIDE SEQUENCE [LARGE SCALE GENOMIC DNA]</scope>
    <source>
        <strain evidence="1 2">HBU206404</strain>
    </source>
</reference>
<protein>
    <submittedName>
        <fullName evidence="1">Uncharacterized protein</fullName>
    </submittedName>
</protein>
<accession>A0ABR7L6L5</accession>
<dbReference type="Proteomes" id="UP000734823">
    <property type="component" value="Unassembled WGS sequence"/>
</dbReference>
<evidence type="ECO:0000313" key="2">
    <source>
        <dbReference type="Proteomes" id="UP000734823"/>
    </source>
</evidence>
<evidence type="ECO:0000313" key="1">
    <source>
        <dbReference type="EMBL" id="MBC6448334.1"/>
    </source>
</evidence>
<dbReference type="EMBL" id="JABVED010000007">
    <property type="protein sequence ID" value="MBC6448334.1"/>
    <property type="molecule type" value="Genomic_DNA"/>
</dbReference>
<name>A0ABR7L6L5_9PSEU</name>
<dbReference type="RefSeq" id="WP_187220825.1">
    <property type="nucleotide sequence ID" value="NZ_JABVED010000007.1"/>
</dbReference>